<dbReference type="AlphaFoldDB" id="A0A553NZ34"/>
<evidence type="ECO:0000313" key="3">
    <source>
        <dbReference type="Proteomes" id="UP000318571"/>
    </source>
</evidence>
<gene>
    <name evidence="2" type="ORF">TCAL_11083</name>
</gene>
<reference evidence="2 3" key="1">
    <citation type="journal article" date="2018" name="Nat. Ecol. Evol.">
        <title>Genomic signatures of mitonuclear coevolution across populations of Tigriopus californicus.</title>
        <authorList>
            <person name="Barreto F.S."/>
            <person name="Watson E.T."/>
            <person name="Lima T.G."/>
            <person name="Willett C.S."/>
            <person name="Edmands S."/>
            <person name="Li W."/>
            <person name="Burton R.S."/>
        </authorList>
    </citation>
    <scope>NUCLEOTIDE SEQUENCE [LARGE SCALE GENOMIC DNA]</scope>
    <source>
        <strain evidence="2 3">San Diego</strain>
    </source>
</reference>
<feature type="region of interest" description="Disordered" evidence="1">
    <location>
        <begin position="167"/>
        <end position="193"/>
    </location>
</feature>
<feature type="compositionally biased region" description="Low complexity" evidence="1">
    <location>
        <begin position="1035"/>
        <end position="1050"/>
    </location>
</feature>
<feature type="compositionally biased region" description="Polar residues" evidence="1">
    <location>
        <begin position="375"/>
        <end position="390"/>
    </location>
</feature>
<dbReference type="CDD" id="cd00934">
    <property type="entry name" value="PTB"/>
    <property type="match status" value="1"/>
</dbReference>
<dbReference type="PANTHER" id="PTHR21219:SF4">
    <property type="entry name" value="PID DOMAIN-CONTAINING PROTEIN"/>
    <property type="match status" value="1"/>
</dbReference>
<feature type="compositionally biased region" description="Basic and acidic residues" evidence="1">
    <location>
        <begin position="733"/>
        <end position="745"/>
    </location>
</feature>
<feature type="region of interest" description="Disordered" evidence="1">
    <location>
        <begin position="957"/>
        <end position="1008"/>
    </location>
</feature>
<sequence>MTKIYESTASLASIYQARKSGDSTVNVLKQQFQTQIERKKQAVPMKPTPPPNPMPSVVASITPMAGAVPSERDGVRKLTREKSFDEARTAVQSQIEKMFQTVVAKKEGQNTPHHGGAPPVGPERRYTMHGVSHLAPDEVPVMSHLPIHGMSLQTLLEKKREKTTFIDPIEEVSKENSQTSTLQSNSGRDSQTMLPFRIHDSNGSTISRHYSIDNLALHEETYARQKYTSMMNLSNAMAGPGASLKNSVSSRHVQGDTPGDGTEQMLEFYDDVSTPPRRVLPPVNPRDASLLHLGRISPEEQLDKFLQSVEEVNAENEKILNGEESQMLIQEQKSKVKKHVPPLTAANRSRNLRQDSSIVNRWHSMESVNPPGRGTRSNSPKKAAISQASILSKKKVEKAPNSPSKMTKKRAPAQPLQSTNKIGFREINGPKSFASMSQLDSLKSDSMVSEAPSFLKMKKPLAPASFSTGKYSENTSSNKSTMQGDLNNKRNSKPRAPRVPPASNRPLGPRAKSEEALNVSPRSIDGLHTHNKMKLGRASRPSKVIYLGSIPLSSQASDLSSLQIPLKSLYFNYIEQITKGVDPLNSSLEITDTGLKINYIHLKHAASTEHPSMFACIMRRNGPQKRLECHGFVCHSKEEAVDIASNLYSSLMETMRQQWEDESSPTEVSVSTPTRPPRKKRRGRKAVSDETSNAESSRSRRTRDISNQKSDIKRSQSEKFLNESHAGRMQRSASERRSDTDTLTRKKGDIYTKVAMPRSKSFMNVSGQYNLQELFKELRDKEGIESIDDILRHVISRDGMSFNKISPMYRELLMKLAMSMSGDEMFIRSKNIIMADKLKKNRHSGKEDSPLSRIFHVFGLGKRGRPSLSQQSKLNKADIGQPIPLNEETKTQLTKQWMKSTPELILAKQAVKKSTPSKIPLKATDKASSYMSCSECDYQSACGTQCDCSMVTTTADELDPPSDEGDYNSSQRSHHGSIDDDGLSDGSDASSTMSEQSAASYLGTMDSPQTAWQRRNLEILQKKAPKPDPIDSDGEGCSSSEESDGPDGSSPTNPSIRSIIQKVQMATEGHAGHSSLTSSKSRSIGKGAEHVDGFFRNLNMNPEEQNKDRNAWKGTTLLMNIQEFRDRRV</sequence>
<feature type="compositionally biased region" description="Polar residues" evidence="1">
    <location>
        <begin position="466"/>
        <end position="486"/>
    </location>
</feature>
<feature type="region of interest" description="Disordered" evidence="1">
    <location>
        <begin position="466"/>
        <end position="516"/>
    </location>
</feature>
<proteinExistence type="predicted"/>
<feature type="region of interest" description="Disordered" evidence="1">
    <location>
        <begin position="333"/>
        <end position="427"/>
    </location>
</feature>
<keyword evidence="3" id="KW-1185">Reference proteome</keyword>
<feature type="region of interest" description="Disordered" evidence="1">
    <location>
        <begin position="658"/>
        <end position="745"/>
    </location>
</feature>
<dbReference type="Proteomes" id="UP000318571">
    <property type="component" value="Chromosome 9"/>
</dbReference>
<dbReference type="EMBL" id="VCGU01000009">
    <property type="protein sequence ID" value="TRY70662.1"/>
    <property type="molecule type" value="Genomic_DNA"/>
</dbReference>
<comment type="caution">
    <text evidence="2">The sequence shown here is derived from an EMBL/GenBank/DDBJ whole genome shotgun (WGS) entry which is preliminary data.</text>
</comment>
<name>A0A553NZ34_TIGCA</name>
<evidence type="ECO:0008006" key="4">
    <source>
        <dbReference type="Google" id="ProtNLM"/>
    </source>
</evidence>
<protein>
    <recommendedName>
        <fullName evidence="4">PID domain-containing protein</fullName>
    </recommendedName>
</protein>
<dbReference type="SUPFAM" id="SSF50729">
    <property type="entry name" value="PH domain-like"/>
    <property type="match status" value="1"/>
</dbReference>
<dbReference type="PANTHER" id="PTHR21219">
    <property type="entry name" value="FI19613P1"/>
    <property type="match status" value="1"/>
</dbReference>
<feature type="region of interest" description="Disordered" evidence="1">
    <location>
        <begin position="242"/>
        <end position="263"/>
    </location>
</feature>
<accession>A0A553NZ34</accession>
<feature type="compositionally biased region" description="Basic and acidic residues" evidence="1">
    <location>
        <begin position="702"/>
        <end position="726"/>
    </location>
</feature>
<evidence type="ECO:0000256" key="1">
    <source>
        <dbReference type="SAM" id="MobiDB-lite"/>
    </source>
</evidence>
<evidence type="ECO:0000313" key="2">
    <source>
        <dbReference type="EMBL" id="TRY70662.1"/>
    </source>
</evidence>
<feature type="region of interest" description="Disordered" evidence="1">
    <location>
        <begin position="1021"/>
        <end position="1088"/>
    </location>
</feature>
<organism evidence="2 3">
    <name type="scientific">Tigriopus californicus</name>
    <name type="common">Marine copepod</name>
    <dbReference type="NCBI Taxonomy" id="6832"/>
    <lineage>
        <taxon>Eukaryota</taxon>
        <taxon>Metazoa</taxon>
        <taxon>Ecdysozoa</taxon>
        <taxon>Arthropoda</taxon>
        <taxon>Crustacea</taxon>
        <taxon>Multicrustacea</taxon>
        <taxon>Hexanauplia</taxon>
        <taxon>Copepoda</taxon>
        <taxon>Harpacticoida</taxon>
        <taxon>Harpacticidae</taxon>
        <taxon>Tigriopus</taxon>
    </lineage>
</organism>
<feature type="compositionally biased region" description="Acidic residues" evidence="1">
    <location>
        <begin position="957"/>
        <end position="966"/>
    </location>
</feature>
<feature type="compositionally biased region" description="Polar residues" evidence="1">
    <location>
        <begin position="175"/>
        <end position="193"/>
    </location>
</feature>
<feature type="compositionally biased region" description="Basic residues" evidence="1">
    <location>
        <begin position="676"/>
        <end position="685"/>
    </location>
</feature>
<feature type="compositionally biased region" description="Polar residues" evidence="1">
    <location>
        <begin position="346"/>
        <end position="359"/>
    </location>
</feature>